<name>A0AAX2DBP3_9PSED</name>
<evidence type="ECO:0000313" key="14">
    <source>
        <dbReference type="Proteomes" id="UP000183772"/>
    </source>
</evidence>
<dbReference type="GO" id="GO:1990961">
    <property type="term" value="P:xenobiotic detoxification by transmembrane export across the plasma membrane"/>
    <property type="evidence" value="ECO:0007669"/>
    <property type="project" value="UniProtKB-ARBA"/>
</dbReference>
<dbReference type="Proteomes" id="UP000183772">
    <property type="component" value="Chromosome I"/>
</dbReference>
<keyword evidence="6 10" id="KW-0812">Transmembrane</keyword>
<evidence type="ECO:0000256" key="4">
    <source>
        <dbReference type="ARBA" id="ARBA00022475"/>
    </source>
</evidence>
<dbReference type="Pfam" id="PF25885">
    <property type="entry name" value="HH_EMRA"/>
    <property type="match status" value="1"/>
</dbReference>
<dbReference type="GO" id="GO:0015721">
    <property type="term" value="P:bile acid and bile salt transport"/>
    <property type="evidence" value="ECO:0007669"/>
    <property type="project" value="UniProtKB-ARBA"/>
</dbReference>
<comment type="similarity">
    <text evidence="2">Belongs to the membrane fusion protein (MFP) (TC 8.A.1) family.</text>
</comment>
<feature type="domain" description="Multidrug export protein EmrA/FarA alpha-helical hairpin" evidence="11">
    <location>
        <begin position="97"/>
        <end position="216"/>
    </location>
</feature>
<dbReference type="AlphaFoldDB" id="A0AAX2DBP3"/>
<keyword evidence="3" id="KW-0813">Transport</keyword>
<dbReference type="InterPro" id="IPR058634">
    <property type="entry name" value="AaeA-lik-b-barrel"/>
</dbReference>
<dbReference type="PANTHER" id="PTHR30386:SF19">
    <property type="entry name" value="MULTIDRUG EXPORT PROTEIN EMRA-RELATED"/>
    <property type="match status" value="1"/>
</dbReference>
<dbReference type="SUPFAM" id="SSF111369">
    <property type="entry name" value="HlyD-like secretion proteins"/>
    <property type="match status" value="2"/>
</dbReference>
<feature type="transmembrane region" description="Helical" evidence="10">
    <location>
        <begin position="23"/>
        <end position="42"/>
    </location>
</feature>
<dbReference type="InterPro" id="IPR058633">
    <property type="entry name" value="EmrA/FarA_HH"/>
</dbReference>
<evidence type="ECO:0000259" key="12">
    <source>
        <dbReference type="Pfam" id="PF25963"/>
    </source>
</evidence>
<dbReference type="GeneID" id="76212739"/>
<dbReference type="InterPro" id="IPR050739">
    <property type="entry name" value="MFP"/>
</dbReference>
<proteinExistence type="inferred from homology"/>
<organism evidence="13 14">
    <name type="scientific">Pseudomonas mediterranea</name>
    <dbReference type="NCBI Taxonomy" id="183795"/>
    <lineage>
        <taxon>Bacteria</taxon>
        <taxon>Pseudomonadati</taxon>
        <taxon>Pseudomonadota</taxon>
        <taxon>Gammaproteobacteria</taxon>
        <taxon>Pseudomonadales</taxon>
        <taxon>Pseudomonadaceae</taxon>
        <taxon>Pseudomonas</taxon>
    </lineage>
</organism>
<feature type="domain" description="p-hydroxybenzoic acid efflux pump subunit AaeA-like beta-barrel" evidence="12">
    <location>
        <begin position="254"/>
        <end position="345"/>
    </location>
</feature>
<protein>
    <submittedName>
        <fullName evidence="13">Membrane fusion protein, multidrug efflux system</fullName>
    </submittedName>
</protein>
<keyword evidence="5" id="KW-0997">Cell inner membrane</keyword>
<dbReference type="GO" id="GO:0046677">
    <property type="term" value="P:response to antibiotic"/>
    <property type="evidence" value="ECO:0007669"/>
    <property type="project" value="UniProtKB-ARBA"/>
</dbReference>
<evidence type="ECO:0000256" key="8">
    <source>
        <dbReference type="ARBA" id="ARBA00023136"/>
    </source>
</evidence>
<sequence length="399" mass="43234">MATAENTQASENQQDNNPRKRKVMLLALTVIVILAGLGVWAWHELYGRWSESTDDAYVNGNVVEITPQVTGTVVSIGADDGDLVREGQVLVQFDPNDAEVGLQSAQANLARTVRQVRGLYSNVDGMRAQVNAQEAEVQKAQENYNRRKNLAAGGAISKEELSHARDDLTSAQNALANARQQLKTSSALVDDTVVSSHPDVQSAAAQLRQAYLNNARSTLIAPVTGYVAKRTVQLGQRVQPGTALMAVIPLDQLWIDANFKETQLREMRIGQPVEIETDLYGSDVKYSGTVDSLGAGTGSAFALLPAQNATGNWIKIVQRVPVRIHVNAQELAKHPLRVGLSTEVSVNLRDQSGPVLAQQPPQKASFSTQVYDRQLADADAMITRLIHENSAAASKTAQR</sequence>
<evidence type="ECO:0000259" key="11">
    <source>
        <dbReference type="Pfam" id="PF25885"/>
    </source>
</evidence>
<evidence type="ECO:0000256" key="3">
    <source>
        <dbReference type="ARBA" id="ARBA00022448"/>
    </source>
</evidence>
<dbReference type="Pfam" id="PF25963">
    <property type="entry name" value="Beta-barrel_AAEA"/>
    <property type="match status" value="1"/>
</dbReference>
<dbReference type="RefSeq" id="WP_047700649.1">
    <property type="nucleotide sequence ID" value="NZ_CAKKMJ010000299.1"/>
</dbReference>
<dbReference type="Gene3D" id="2.40.50.100">
    <property type="match status" value="1"/>
</dbReference>
<evidence type="ECO:0000256" key="10">
    <source>
        <dbReference type="SAM" id="Phobius"/>
    </source>
</evidence>
<keyword evidence="8 10" id="KW-0472">Membrane</keyword>
<evidence type="ECO:0000256" key="5">
    <source>
        <dbReference type="ARBA" id="ARBA00022519"/>
    </source>
</evidence>
<evidence type="ECO:0000256" key="9">
    <source>
        <dbReference type="SAM" id="Coils"/>
    </source>
</evidence>
<dbReference type="Gene3D" id="2.40.30.170">
    <property type="match status" value="1"/>
</dbReference>
<evidence type="ECO:0000256" key="7">
    <source>
        <dbReference type="ARBA" id="ARBA00022989"/>
    </source>
</evidence>
<reference evidence="13 14" key="1">
    <citation type="submission" date="2016-10" db="EMBL/GenBank/DDBJ databases">
        <authorList>
            <person name="Varghese N."/>
            <person name="Submissions S."/>
        </authorList>
    </citation>
    <scope>NUCLEOTIDE SEQUENCE [LARGE SCALE GENOMIC DNA]</scope>
    <source>
        <strain evidence="13 14">DSM 16733</strain>
    </source>
</reference>
<evidence type="ECO:0000256" key="2">
    <source>
        <dbReference type="ARBA" id="ARBA00009477"/>
    </source>
</evidence>
<keyword evidence="9" id="KW-0175">Coiled coil</keyword>
<evidence type="ECO:0000313" key="13">
    <source>
        <dbReference type="EMBL" id="SDU49648.1"/>
    </source>
</evidence>
<keyword evidence="7 10" id="KW-1133">Transmembrane helix</keyword>
<dbReference type="GO" id="GO:0005886">
    <property type="term" value="C:plasma membrane"/>
    <property type="evidence" value="ECO:0007669"/>
    <property type="project" value="UniProtKB-SubCell"/>
</dbReference>
<evidence type="ECO:0000256" key="1">
    <source>
        <dbReference type="ARBA" id="ARBA00004383"/>
    </source>
</evidence>
<comment type="subcellular location">
    <subcellularLocation>
        <location evidence="1">Cell inner membrane</location>
        <topology evidence="1">Single-pass membrane protein</topology>
        <orientation evidence="1">Periplasmic side</orientation>
    </subcellularLocation>
</comment>
<keyword evidence="4" id="KW-1003">Cell membrane</keyword>
<dbReference type="FunFam" id="2.40.30.170:FF:000003">
    <property type="entry name" value="Multidrug resistance protein A"/>
    <property type="match status" value="1"/>
</dbReference>
<evidence type="ECO:0000256" key="6">
    <source>
        <dbReference type="ARBA" id="ARBA00022692"/>
    </source>
</evidence>
<gene>
    <name evidence="13" type="ORF">SAMN05216476_2574</name>
</gene>
<accession>A0AAX2DBP3</accession>
<feature type="coiled-coil region" evidence="9">
    <location>
        <begin position="123"/>
        <end position="188"/>
    </location>
</feature>
<keyword evidence="14" id="KW-1185">Reference proteome</keyword>
<dbReference type="PANTHER" id="PTHR30386">
    <property type="entry name" value="MEMBRANE FUSION SUBUNIT OF EMRAB-TOLC MULTIDRUG EFFLUX PUMP"/>
    <property type="match status" value="1"/>
</dbReference>
<dbReference type="EMBL" id="LT629790">
    <property type="protein sequence ID" value="SDU49648.1"/>
    <property type="molecule type" value="Genomic_DNA"/>
</dbReference>
<dbReference type="Gene3D" id="1.10.287.470">
    <property type="entry name" value="Helix hairpin bin"/>
    <property type="match status" value="1"/>
</dbReference>